<gene>
    <name evidence="1" type="primary">WBGene00282199</name>
</gene>
<evidence type="ECO:0000313" key="2">
    <source>
        <dbReference type="Proteomes" id="UP000005239"/>
    </source>
</evidence>
<dbReference type="Proteomes" id="UP000005239">
    <property type="component" value="Unassembled WGS sequence"/>
</dbReference>
<evidence type="ECO:0000313" key="1">
    <source>
        <dbReference type="EnsemblMetazoa" id="PPA43830.1"/>
    </source>
</evidence>
<proteinExistence type="predicted"/>
<reference evidence="2" key="1">
    <citation type="journal article" date="2008" name="Nat. Genet.">
        <title>The Pristionchus pacificus genome provides a unique perspective on nematode lifestyle and parasitism.</title>
        <authorList>
            <person name="Dieterich C."/>
            <person name="Clifton S.W."/>
            <person name="Schuster L.N."/>
            <person name="Chinwalla A."/>
            <person name="Delehaunty K."/>
            <person name="Dinkelacker I."/>
            <person name="Fulton L."/>
            <person name="Fulton R."/>
            <person name="Godfrey J."/>
            <person name="Minx P."/>
            <person name="Mitreva M."/>
            <person name="Roeseler W."/>
            <person name="Tian H."/>
            <person name="Witte H."/>
            <person name="Yang S.P."/>
            <person name="Wilson R.K."/>
            <person name="Sommer R.J."/>
        </authorList>
    </citation>
    <scope>NUCLEOTIDE SEQUENCE [LARGE SCALE GENOMIC DNA]</scope>
    <source>
        <strain evidence="2">PS312</strain>
    </source>
</reference>
<organism evidence="1 2">
    <name type="scientific">Pristionchus pacificus</name>
    <name type="common">Parasitic nematode worm</name>
    <dbReference type="NCBI Taxonomy" id="54126"/>
    <lineage>
        <taxon>Eukaryota</taxon>
        <taxon>Metazoa</taxon>
        <taxon>Ecdysozoa</taxon>
        <taxon>Nematoda</taxon>
        <taxon>Chromadorea</taxon>
        <taxon>Rhabditida</taxon>
        <taxon>Rhabditina</taxon>
        <taxon>Diplogasteromorpha</taxon>
        <taxon>Diplogasteroidea</taxon>
        <taxon>Neodiplogasteridae</taxon>
        <taxon>Pristionchus</taxon>
    </lineage>
</organism>
<accession>A0A8R1V472</accession>
<sequence>MQSPHQIGSAAVASIEVGLVVSAVGTMEEELQLDQNSSKVQTIEAAVITGLFVASVTFPGIRIFSVVVFFIQILKKRLIKAMQIMTNEYLVETSTRSDREAPDEVEPEPEMRSLHRTESCAQVWVRDKVLEWKNDLHDDFTNEECDSTCYFVVLRDGERDLYGEWDVGEWYLRRRKENGEELDYRLEEE</sequence>
<keyword evidence="2" id="KW-1185">Reference proteome</keyword>
<reference evidence="1" key="2">
    <citation type="submission" date="2022-06" db="UniProtKB">
        <authorList>
            <consortium name="EnsemblMetazoa"/>
        </authorList>
    </citation>
    <scope>IDENTIFICATION</scope>
    <source>
        <strain evidence="1">PS312</strain>
    </source>
</reference>
<dbReference type="EnsemblMetazoa" id="PPA43830.1">
    <property type="protein sequence ID" value="PPA43830.1"/>
    <property type="gene ID" value="WBGene00282199"/>
</dbReference>
<name>A0A2A6B7Q0_PRIPA</name>
<dbReference type="AlphaFoldDB" id="A0A2A6B7Q0"/>
<accession>A0A2A6B7Q0</accession>
<protein>
    <submittedName>
        <fullName evidence="1">Uncharacterized protein</fullName>
    </submittedName>
</protein>